<keyword evidence="1" id="KW-0233">DNA recombination</keyword>
<dbReference type="EMBL" id="CAADJZ010000001">
    <property type="protein sequence ID" value="VFT70757.1"/>
    <property type="molecule type" value="Genomic_DNA"/>
</dbReference>
<dbReference type="GO" id="GO:0004519">
    <property type="term" value="F:endonuclease activity"/>
    <property type="evidence" value="ECO:0007669"/>
    <property type="project" value="UniProtKB-KW"/>
</dbReference>
<dbReference type="InterPro" id="IPR027417">
    <property type="entry name" value="P-loop_NTPase"/>
</dbReference>
<name>A0A485JJB7_ECOLX</name>
<dbReference type="GO" id="GO:0006310">
    <property type="term" value="P:DNA recombination"/>
    <property type="evidence" value="ECO:0007669"/>
    <property type="project" value="UniProtKB-KW"/>
</dbReference>
<accession>A0A485JJB7</accession>
<dbReference type="InterPro" id="IPR038729">
    <property type="entry name" value="Rad50/SbcC_AAA"/>
</dbReference>
<dbReference type="GO" id="GO:0006302">
    <property type="term" value="P:double-strand break repair"/>
    <property type="evidence" value="ECO:0007669"/>
    <property type="project" value="InterPro"/>
</dbReference>
<reference evidence="4 5" key="1">
    <citation type="submission" date="2019-03" db="EMBL/GenBank/DDBJ databases">
        <authorList>
            <consortium name="Pathogen Informatics"/>
        </authorList>
    </citation>
    <scope>NUCLEOTIDE SEQUENCE [LARGE SCALE GENOMIC DNA]</scope>
    <source>
        <strain evidence="4 5">NCTC10974</strain>
    </source>
</reference>
<feature type="domain" description="Nuclease SbcCD subunit D C-terminal" evidence="2">
    <location>
        <begin position="199"/>
        <end position="296"/>
    </location>
</feature>
<sequence length="497" mass="55331">MVLAGNHDSVATLNESRDIMAFLNTTVVASAGHAPQILPRRDGTPGAVLCPIPFLRPRDIITSQAGLNGIEKQQHLLAAITDYYQQHYADACKLRGDQPLPIIATGHLTTVGASKSDAVRDIYIGTLDAFPAQNFPPADYIALGHIHRAQIIGGMEHVRYCGSPIPLSFDECGKSKYVHLVTFSNGKLESVENLNVPVTQPMAVLKGDLASITEQLEQWRDVSQEPPVWLDIEITTDEYLHDIQRKIQALTESLPVEVLLVRRSREQRERVLASQQRETLSELSVEEVFNRRLALEELDESQQQRLQYLSPRRCIPSPENTKYENSQPAPENLNSLKGEWKIDFTREPFASNGLFAITGPTGAGKTTLLDAICLALYHETPRLSNVSQSQNDLMTRDTAECLAEVEFEVKGEAYRAFWSQNRARNQPDGNLQVPRVELARCADGKILADKVKDKLELTATLTGLDYGRFTRSMLLSQGQFAAFLNANPKNARNCSRS</sequence>
<evidence type="ECO:0000259" key="2">
    <source>
        <dbReference type="Pfam" id="PF12320"/>
    </source>
</evidence>
<dbReference type="InterPro" id="IPR029052">
    <property type="entry name" value="Metallo-depent_PP-like"/>
</dbReference>
<dbReference type="Gene3D" id="3.30.160.720">
    <property type="match status" value="1"/>
</dbReference>
<dbReference type="SUPFAM" id="SSF52540">
    <property type="entry name" value="P-loop containing nucleoside triphosphate hydrolases"/>
    <property type="match status" value="2"/>
</dbReference>
<proteinExistence type="inferred from homology"/>
<keyword evidence="1" id="KW-0235">DNA replication</keyword>
<dbReference type="Gene3D" id="3.60.21.10">
    <property type="match status" value="1"/>
</dbReference>
<evidence type="ECO:0000256" key="1">
    <source>
        <dbReference type="RuleBase" id="RU363069"/>
    </source>
</evidence>
<dbReference type="GO" id="GO:0006260">
    <property type="term" value="P:DNA replication"/>
    <property type="evidence" value="ECO:0007669"/>
    <property type="project" value="UniProtKB-KW"/>
</dbReference>
<dbReference type="Gene3D" id="3.40.50.300">
    <property type="entry name" value="P-loop containing nucleotide triphosphate hydrolases"/>
    <property type="match status" value="1"/>
</dbReference>
<comment type="function">
    <text evidence="1">SbcCD cleaves DNA hairpin structures. These structures can inhibit DNA replication and are intermediates in certain DNA recombination reactions. The complex acts as a 3'-&gt;5' double strand exonuclease that can open hairpins. It also has a 5' single-strand endonuclease activity.</text>
</comment>
<dbReference type="NCBIfam" id="TIGR00619">
    <property type="entry name" value="sbcd"/>
    <property type="match status" value="1"/>
</dbReference>
<organism evidence="4 5">
    <name type="scientific">Escherichia coli</name>
    <dbReference type="NCBI Taxonomy" id="562"/>
    <lineage>
        <taxon>Bacteria</taxon>
        <taxon>Pseudomonadati</taxon>
        <taxon>Pseudomonadota</taxon>
        <taxon>Gammaproteobacteria</taxon>
        <taxon>Enterobacterales</taxon>
        <taxon>Enterobacteriaceae</taxon>
        <taxon>Escherichia</taxon>
    </lineage>
</organism>
<evidence type="ECO:0000259" key="3">
    <source>
        <dbReference type="Pfam" id="PF13476"/>
    </source>
</evidence>
<dbReference type="FunFam" id="3.30.160.720:FF:000001">
    <property type="entry name" value="Nuclease SbcCD subunit D"/>
    <property type="match status" value="1"/>
</dbReference>
<protein>
    <recommendedName>
        <fullName evidence="1">Nuclease SbcCD subunit D</fullName>
    </recommendedName>
</protein>
<evidence type="ECO:0000313" key="5">
    <source>
        <dbReference type="Proteomes" id="UP000358010"/>
    </source>
</evidence>
<dbReference type="PANTHER" id="PTHR30337:SF0">
    <property type="entry name" value="NUCLEASE SBCCD SUBUNIT D"/>
    <property type="match status" value="1"/>
</dbReference>
<dbReference type="Proteomes" id="UP000358010">
    <property type="component" value="Unassembled WGS sequence"/>
</dbReference>
<dbReference type="Pfam" id="PF13476">
    <property type="entry name" value="AAA_23"/>
    <property type="match status" value="1"/>
</dbReference>
<dbReference type="AlphaFoldDB" id="A0A485JJB7"/>
<dbReference type="InterPro" id="IPR026843">
    <property type="entry name" value="SbcD_C"/>
</dbReference>
<comment type="subunit">
    <text evidence="1">Heterodimer of SbcC and SbcD.</text>
</comment>
<keyword evidence="1" id="KW-0540">Nuclease</keyword>
<dbReference type="GO" id="GO:0008408">
    <property type="term" value="F:3'-5' exonuclease activity"/>
    <property type="evidence" value="ECO:0007669"/>
    <property type="project" value="InterPro"/>
</dbReference>
<gene>
    <name evidence="4" type="primary">sbcD_2</name>
    <name evidence="1" type="synonym">sbcD</name>
    <name evidence="4" type="ORF">NCTC10974_04350</name>
</gene>
<dbReference type="SUPFAM" id="SSF56300">
    <property type="entry name" value="Metallo-dependent phosphatases"/>
    <property type="match status" value="1"/>
</dbReference>
<dbReference type="InterPro" id="IPR004593">
    <property type="entry name" value="SbcD"/>
</dbReference>
<dbReference type="PANTHER" id="PTHR30337">
    <property type="entry name" value="COMPONENT OF ATP-DEPENDENT DSDNA EXONUCLEASE"/>
    <property type="match status" value="1"/>
</dbReference>
<comment type="similarity">
    <text evidence="1">Belongs to the SbcD family.</text>
</comment>
<evidence type="ECO:0000313" key="4">
    <source>
        <dbReference type="EMBL" id="VFT70757.1"/>
    </source>
</evidence>
<feature type="domain" description="Rad50/SbcC-type AAA" evidence="3">
    <location>
        <begin position="331"/>
        <end position="490"/>
    </location>
</feature>
<keyword evidence="1" id="KW-0255">Endonuclease</keyword>
<dbReference type="InterPro" id="IPR050535">
    <property type="entry name" value="DNA_Repair-Maintenance_Comp"/>
</dbReference>
<dbReference type="GO" id="GO:0016887">
    <property type="term" value="F:ATP hydrolysis activity"/>
    <property type="evidence" value="ECO:0007669"/>
    <property type="project" value="InterPro"/>
</dbReference>
<keyword evidence="1 4" id="KW-0269">Exonuclease</keyword>
<dbReference type="Pfam" id="PF12320">
    <property type="entry name" value="SbcD_C"/>
    <property type="match status" value="1"/>
</dbReference>
<dbReference type="NCBIfam" id="NF008206">
    <property type="entry name" value="PRK10966.1"/>
    <property type="match status" value="1"/>
</dbReference>
<keyword evidence="1" id="KW-0378">Hydrolase</keyword>